<dbReference type="Gene3D" id="3.30.70.1880">
    <property type="entry name" value="Protein of unknown function DUF881"/>
    <property type="match status" value="1"/>
</dbReference>
<feature type="region of interest" description="Disordered" evidence="2">
    <location>
        <begin position="118"/>
        <end position="137"/>
    </location>
</feature>
<evidence type="ECO:0000313" key="3">
    <source>
        <dbReference type="EMBL" id="CCG04074.1"/>
    </source>
</evidence>
<proteinExistence type="inferred from homology"/>
<accession>H6RQA7</accession>
<organism evidence="3 4">
    <name type="scientific">Blastococcus saxobsidens (strain DD2)</name>
    <dbReference type="NCBI Taxonomy" id="1146883"/>
    <lineage>
        <taxon>Bacteria</taxon>
        <taxon>Bacillati</taxon>
        <taxon>Actinomycetota</taxon>
        <taxon>Actinomycetes</taxon>
        <taxon>Geodermatophilales</taxon>
        <taxon>Geodermatophilaceae</taxon>
        <taxon>Blastococcus</taxon>
    </lineage>
</organism>
<protein>
    <recommendedName>
        <fullName evidence="5">DUF881 domain-containing protein</fullName>
    </recommendedName>
</protein>
<dbReference type="PANTHER" id="PTHR37313:SF2">
    <property type="entry name" value="UPF0749 PROTEIN YLXX"/>
    <property type="match status" value="1"/>
</dbReference>
<reference evidence="4" key="2">
    <citation type="submission" date="2012-02" db="EMBL/GenBank/DDBJ databases">
        <title>Complete genome sequence of Blastococcus saxobsidens strain DD2.</title>
        <authorList>
            <person name="Genoscope."/>
        </authorList>
    </citation>
    <scope>NUCLEOTIDE SEQUENCE [LARGE SCALE GENOMIC DNA]</scope>
    <source>
        <strain evidence="4">DD2</strain>
    </source>
</reference>
<gene>
    <name evidence="3" type="ordered locus">BLASA_3206</name>
</gene>
<evidence type="ECO:0000256" key="2">
    <source>
        <dbReference type="SAM" id="MobiDB-lite"/>
    </source>
</evidence>
<dbReference type="KEGG" id="bsd:BLASA_3206"/>
<name>H6RQA7_BLASD</name>
<sequence>MDGEPRTDEGASPTVPPSDGSTTADARVEAGDGAPPPAAPPDEDASTSTGGSDSRRGWSRPVAAVATAAVTVAFGFALTTQIRSTAEPQDEVVGREEDLVVILDEINQREETLRQQLGETRQTVEDLSSGRQESGAALEEARSRAEAIGILAGTLPAGGPGLRLTVQDPDGAVPPSVILGAIQELRGAGAEALEVDGVRIVVSSAVTGTPGDLRIDGQPLSAPYEFRAIGPPAAMEVALNVSGGVVADIGRVGGEARVEQVDSLVVDAVVD</sequence>
<dbReference type="InterPro" id="IPR010273">
    <property type="entry name" value="DUF881"/>
</dbReference>
<comment type="similarity">
    <text evidence="1">Belongs to the UPF0749 family.</text>
</comment>
<feature type="compositionally biased region" description="Polar residues" evidence="2">
    <location>
        <begin position="118"/>
        <end position="132"/>
    </location>
</feature>
<dbReference type="GO" id="GO:0005886">
    <property type="term" value="C:plasma membrane"/>
    <property type="evidence" value="ECO:0007669"/>
    <property type="project" value="TreeGrafter"/>
</dbReference>
<dbReference type="Proteomes" id="UP000007517">
    <property type="component" value="Chromosome"/>
</dbReference>
<evidence type="ECO:0000256" key="1">
    <source>
        <dbReference type="ARBA" id="ARBA00009108"/>
    </source>
</evidence>
<keyword evidence="4" id="KW-1185">Reference proteome</keyword>
<dbReference type="OrthoDB" id="3211287at2"/>
<evidence type="ECO:0000313" key="4">
    <source>
        <dbReference type="Proteomes" id="UP000007517"/>
    </source>
</evidence>
<dbReference type="EMBL" id="FO117623">
    <property type="protein sequence ID" value="CCG04074.1"/>
    <property type="molecule type" value="Genomic_DNA"/>
</dbReference>
<reference evidence="3 4" key="1">
    <citation type="journal article" date="2012" name="J. Bacteriol.">
        <title>Genome Sequence of Blastococcus saxobsidens DD2, a Stone-Inhabiting Bacterium.</title>
        <authorList>
            <person name="Chouaia B."/>
            <person name="Crotti E."/>
            <person name="Brusetti L."/>
            <person name="Daffonchio D."/>
            <person name="Essoussi I."/>
            <person name="Nouioui I."/>
            <person name="Sbissi I."/>
            <person name="Ghodhbane-Gtari F."/>
            <person name="Gtari M."/>
            <person name="Vacherie B."/>
            <person name="Barbe V."/>
            <person name="Medigue C."/>
            <person name="Gury J."/>
            <person name="Pujic P."/>
            <person name="Normand P."/>
        </authorList>
    </citation>
    <scope>NUCLEOTIDE SEQUENCE [LARGE SCALE GENOMIC DNA]</scope>
    <source>
        <strain evidence="3 4">DD2</strain>
    </source>
</reference>
<feature type="region of interest" description="Disordered" evidence="2">
    <location>
        <begin position="1"/>
        <end position="59"/>
    </location>
</feature>
<dbReference type="STRING" id="1146883.BLASA_3206"/>
<dbReference type="PANTHER" id="PTHR37313">
    <property type="entry name" value="UPF0749 PROTEIN RV1825"/>
    <property type="match status" value="1"/>
</dbReference>
<dbReference type="Pfam" id="PF05949">
    <property type="entry name" value="DUF881"/>
    <property type="match status" value="1"/>
</dbReference>
<dbReference type="HOGENOM" id="CLU_040273_0_0_11"/>
<evidence type="ECO:0008006" key="5">
    <source>
        <dbReference type="Google" id="ProtNLM"/>
    </source>
</evidence>
<dbReference type="eggNOG" id="COG3879">
    <property type="taxonomic scope" value="Bacteria"/>
</dbReference>
<dbReference type="AlphaFoldDB" id="H6RQA7"/>